<proteinExistence type="predicted"/>
<dbReference type="Proteomes" id="UP000515153">
    <property type="component" value="Unplaced"/>
</dbReference>
<evidence type="ECO:0000256" key="1">
    <source>
        <dbReference type="SAM" id="MobiDB-lite"/>
    </source>
</evidence>
<sequence>PKQTRLLIISLELLLQYTTAAATIKPVSTERHYDEINQVDPWTRSGRILGSPKFMNHRLTAYLGSITECAPVCSVPCVTAHCRVSRSGPAQLSKRPPPASADEITPHREPSRPKSGS</sequence>
<feature type="non-terminal residue" evidence="4">
    <location>
        <position position="1"/>
    </location>
</feature>
<reference evidence="4" key="3">
    <citation type="submission" date="2025-08" db="UniProtKB">
        <authorList>
            <consortium name="RefSeq"/>
        </authorList>
    </citation>
    <scope>IDENTIFICATION</scope>
    <source>
        <strain evidence="4">NI907</strain>
    </source>
</reference>
<keyword evidence="3" id="KW-1185">Reference proteome</keyword>
<organism evidence="3 4">
    <name type="scientific">Pyricularia grisea</name>
    <name type="common">Crabgrass-specific blast fungus</name>
    <name type="synonym">Magnaporthe grisea</name>
    <dbReference type="NCBI Taxonomy" id="148305"/>
    <lineage>
        <taxon>Eukaryota</taxon>
        <taxon>Fungi</taxon>
        <taxon>Dikarya</taxon>
        <taxon>Ascomycota</taxon>
        <taxon>Pezizomycotina</taxon>
        <taxon>Sordariomycetes</taxon>
        <taxon>Sordariomycetidae</taxon>
        <taxon>Magnaporthales</taxon>
        <taxon>Pyriculariaceae</taxon>
        <taxon>Pyricularia</taxon>
    </lineage>
</organism>
<protein>
    <recommendedName>
        <fullName evidence="5">Secreted protein</fullName>
    </recommendedName>
</protein>
<evidence type="ECO:0000313" key="4">
    <source>
        <dbReference type="RefSeq" id="XP_030983823.1"/>
    </source>
</evidence>
<evidence type="ECO:0000256" key="2">
    <source>
        <dbReference type="SAM" id="SignalP"/>
    </source>
</evidence>
<feature type="region of interest" description="Disordered" evidence="1">
    <location>
        <begin position="85"/>
        <end position="117"/>
    </location>
</feature>
<dbReference type="AlphaFoldDB" id="A0A6P8B9J1"/>
<dbReference type="RefSeq" id="XP_030983823.1">
    <property type="nucleotide sequence ID" value="XM_031122963.1"/>
</dbReference>
<keyword evidence="2" id="KW-0732">Signal</keyword>
<feature type="signal peptide" evidence="2">
    <location>
        <begin position="1"/>
        <end position="20"/>
    </location>
</feature>
<reference evidence="4" key="1">
    <citation type="journal article" date="2019" name="Mol. Biol. Evol.">
        <title>Blast fungal genomes show frequent chromosomal changes, gene gains and losses, and effector gene turnover.</title>
        <authorList>
            <person name="Gomez Luciano L.B."/>
            <person name="Jason Tsai I."/>
            <person name="Chuma I."/>
            <person name="Tosa Y."/>
            <person name="Chen Y.H."/>
            <person name="Li J.Y."/>
            <person name="Li M.Y."/>
            <person name="Jade Lu M.Y."/>
            <person name="Nakayashiki H."/>
            <person name="Li W.H."/>
        </authorList>
    </citation>
    <scope>NUCLEOTIDE SEQUENCE</scope>
    <source>
        <strain evidence="4">NI907</strain>
    </source>
</reference>
<feature type="chain" id="PRO_5027783637" description="Secreted protein" evidence="2">
    <location>
        <begin position="21"/>
        <end position="117"/>
    </location>
</feature>
<name>A0A6P8B9J1_PYRGI</name>
<dbReference type="GeneID" id="41957874"/>
<feature type="compositionally biased region" description="Basic and acidic residues" evidence="1">
    <location>
        <begin position="104"/>
        <end position="117"/>
    </location>
</feature>
<accession>A0A6P8B9J1</accession>
<dbReference type="KEGG" id="pgri:PgNI_02906"/>
<reference evidence="4" key="2">
    <citation type="submission" date="2019-10" db="EMBL/GenBank/DDBJ databases">
        <authorList>
            <consortium name="NCBI Genome Project"/>
        </authorList>
    </citation>
    <scope>NUCLEOTIDE SEQUENCE</scope>
    <source>
        <strain evidence="4">NI907</strain>
    </source>
</reference>
<gene>
    <name evidence="4" type="ORF">PgNI_02906</name>
</gene>
<evidence type="ECO:0000313" key="3">
    <source>
        <dbReference type="Proteomes" id="UP000515153"/>
    </source>
</evidence>
<evidence type="ECO:0008006" key="5">
    <source>
        <dbReference type="Google" id="ProtNLM"/>
    </source>
</evidence>